<keyword evidence="8" id="KW-1185">Reference proteome</keyword>
<feature type="transmembrane region" description="Helical" evidence="3">
    <location>
        <begin position="935"/>
        <end position="956"/>
    </location>
</feature>
<dbReference type="GO" id="GO:0030246">
    <property type="term" value="F:carbohydrate binding"/>
    <property type="evidence" value="ECO:0007669"/>
    <property type="project" value="InterPro"/>
</dbReference>
<feature type="domain" description="Glycosyl hydrolase 94 catalytic" evidence="6">
    <location>
        <begin position="2357"/>
        <end position="2781"/>
    </location>
</feature>
<dbReference type="GO" id="GO:0005975">
    <property type="term" value="P:carbohydrate metabolic process"/>
    <property type="evidence" value="ECO:0007669"/>
    <property type="project" value="InterPro"/>
</dbReference>
<dbReference type="InterPro" id="IPR011013">
    <property type="entry name" value="Gal_mutarotase_sf_dom"/>
</dbReference>
<evidence type="ECO:0000259" key="4">
    <source>
        <dbReference type="Pfam" id="PF06165"/>
    </source>
</evidence>
<dbReference type="InterPro" id="IPR033432">
    <property type="entry name" value="GH94_catalytic"/>
</dbReference>
<dbReference type="SUPFAM" id="SSF74650">
    <property type="entry name" value="Galactose mutarotase-like"/>
    <property type="match status" value="2"/>
</dbReference>
<sequence>MNAHARTDVSATMAPLLPVAEVPIRANFLDEERLRKLGESLAKGELDSYFGLTETDYLARNKENAAKILEVYLSTNAAQAKGESITPAAQWLLDNNYLVEETIFQIKRDLPPRFLRELPKMDIGNGQRVPRTLAIAWLYVAHVDSTVSSNSFKAIVDGYQSIQPLQIGELWALPSLLRYVLVENLRRLAQRVGRARNMRHQANELADKLLALDDEGDVELLRNYTAHARDITFATQLLYRLRDGSQNAGRALMWLEGELEAAGTDAEQITVSEHRQLSSGNVTTGNIIRGLRLINDVDWTVWFEEVSRIDALLRERTNFAQLDFQSRDQYRTVVEELARRSKKTEYEAAEKAIELSSAAASAPLPEAVEDSPAARRADVGFFLAGSRRRELEQAIGFNVPFYLRFRRAFQAAGWIGIFLPVMAITMLLLGMTTAALAAAGLSTPAIVVLLMLFALPAGEGAMSIFNTVVLLFLKPTRLVGYEYKDGVPDEARTLVVVPTLIGSRDDVDEAVRTIEVHHLSNMHGDLRFAVLSDWPDAQEEIRPIDKEILEYAQGEIAKLNARYESETPLFHLLHRRRLFNKAEGFWMGWERKRGKLHELNLLLRGDSDTTFIPPVNPVPTGIVHVMTLDADTKLTRDTVAQLVGKMMHPLNKPMVDQVRGKVTAGHAIMQPRITASLTTGDNASFFQRVFSAHRGLDPYVFAVSDLYQDLFGQGTFTGKGLYHVDAFETALRGKIPENAILSHDLLEGSLAHAALVTDVEVVEDYPTRYAVDASRQHRWARGDWQLLPFIFDRKMGIPGISRWKMVDNLRRSLTPIFWVLASIAGWTLLPFTLAAQWQALLILSQFMAPTFDIVNSIIPKTREMTFRGHVSALVRDVVYGTAMVVLKTVLMAHTAWMMGDAIMRTFYRLHFSRQHLLEWRTASQAQKSGSNTISAYYRLMYGAVLIAIIGLIVPLAAHSTGAVVAFFFALFWAGSPAFAWLISRSAETDDRLILEADDRRKLRNIARRTWHYYEVHVTAEHSFLPPDNMQEVPVPVVANRTSPTNVGVYLLSVISARDFGWISMRDAVERMEATLGTLERMERHRGHLYNWYDTKTLLPLHPLYISSVDSGNLAGHLITMAAACAEWAEAPTVYLQGDFEGMLDVVGVLEESLRVVPDDRRTLRPLRQRLGDRIDGMRRAVQTVQSEPEMASIRTINLAVLAGEIRKLADGIHHEAGTAQSAQLADWAAMLERTAEAHVDDSHGDKERVDDIRKRLNAIRARAREFALVMDFSFLLSRDRKLLSIGYRVEEHQLDESCYDLLASECRMTSLYAIAKGDIPTDHWFKLGRPIVEIGFSGALMSWSGSMFEYLMPPLVMKEPTGGLLSQTSHLIIKRQIQYGNSKSIPWGISEAAYNARDHEMTYQYTNFGVPGLGLKRGLAQNTVIAPYATILAAQFMPREAVENLDRLASIGGLGRYGYYDAIDFTPQRVPEGADCAVVYNYYAHHQGMSIAAIANVVFEGRLRDRFHSDPIIEAAELLLQERAPRDIPIATVRTEADERVKVDVVEHTPDTRLVMEPLSALRATGVMSNGSYQVMVASTGSGYSRWNDLSVTRWQADPTEDRLGTFIFLRDVSTGDWWSATAEPKTAPDEKTNVLFSDDKATFSKLVGTLRSEVDCIVVSEGNGEARRVTLYNEGTTDRHIELTSYAELALAFEANDSAHPAFSKMFVKTEIADAGGVIYAERRKRSSGEPDIALAHFVTETSGGSREREAETDRRAFLGRGRTIADPAAFDTQERFAGNQGFVLDPVMAMRCRVRVPANKKVMVTFWTVVGKDRAEVESYHSQLNHPDSFQRQMTLSWTRSQVQTRHCGLSLSDAANVQKIAGYLLYPERYLRMPSETIAQGMGSQSALWPMAISGDFPIFALRIADVADIEIVAQALRYQEYMRARGLLADLVIVNEQASTYVQDLQQAIENLCENSRLRGREYGPRQHIFAVRRDLMDQHSYRTLLAVARIVLHTRNGTIFDQIERAEAAIIQERETHAVEVVKPADSAKTSLPVVRQPRKPAREAAPADGAGLAYWNGIGGFDKKGAEYVVRLTGTRHTPQPWINVIANENFGFHTSSEGASFTWSRNSRDFQLTPWSNDPVSNRPGEAIYVVNRDTGTAFSPFAAVMRDPSITYEARHGQGYSTFSAARGGLSVEATQIVDPVDPVKITRLKLANTSRSTLRLRVYSYVEWVMGNNRARSGPAIVPSHDEATGALFAANPYSLDFGDRVAFLGANRDAQSFTADRAEFFGRERSVVTPGAVLNCRDLSGKAEAGVDPCAALAHDIEVPAGGEVTMLLLLGDAGSTAEASQLVAKHRERNFDERLGEIEKNWRAFLDTLQVETPDPAFDAMVNSWLPYQNLSCRIRARSAFYQSSGAFGFRDQLQDTLALMLQEPSLARGQILNAARRQFAEGDVQHWWLPRTGAGVRTIISDDVAWLGYAVSHYIGVTGDRAILDEQIPFIEGQALQPGQHDAFFTPEVSKTQASLYEHCTRALDLAIKRTGETGLPLILGGDWNDGMNNVGVEGRGESVWLGWFLLKVLTDFAPIARDKGDTKRADAWKKHAGRLKRALENAAWDGEWYRRGSFDDGTPLGSRNSSECKIDSIAQSWSVLSGEGDETRSLTAMDAVKRDLVDDELKIIKLFTPPFEDTTLDPGYIKAYPPGVRENGGQYTHAATWVVCALAELGQADDAYRCFSMLNPVNHALTAEDAERYRVEPYVVAADVYSEGDKAGRGGWTWYTGSAGWLYRAAIEYILGIRHTGEGLTVNPVIPSNWNGFTATARINGAEYRVTVERKKGLKARKLLVGGKDAGNVIPIGKGKPVQLTVQIPA</sequence>
<evidence type="ECO:0000256" key="3">
    <source>
        <dbReference type="SAM" id="Phobius"/>
    </source>
</evidence>
<dbReference type="Gene3D" id="1.50.10.10">
    <property type="match status" value="1"/>
</dbReference>
<feature type="transmembrane region" description="Helical" evidence="3">
    <location>
        <begin position="411"/>
        <end position="439"/>
    </location>
</feature>
<evidence type="ECO:0000313" key="7">
    <source>
        <dbReference type="EMBL" id="RFC69016.1"/>
    </source>
</evidence>
<evidence type="ECO:0000256" key="2">
    <source>
        <dbReference type="ARBA" id="ARBA00022679"/>
    </source>
</evidence>
<feature type="transmembrane region" description="Helical" evidence="3">
    <location>
        <begin position="812"/>
        <end position="831"/>
    </location>
</feature>
<dbReference type="EMBL" id="QURN01000002">
    <property type="protein sequence ID" value="RFC69016.1"/>
    <property type="molecule type" value="Genomic_DNA"/>
</dbReference>
<dbReference type="CDD" id="cd11753">
    <property type="entry name" value="GH94N_ChvB_NdvB_2_like"/>
    <property type="match status" value="1"/>
</dbReference>
<dbReference type="PANTHER" id="PTHR37469">
    <property type="entry name" value="CELLOBIONIC ACID PHOSPHORYLASE-RELATED"/>
    <property type="match status" value="1"/>
</dbReference>
<dbReference type="InterPro" id="IPR052047">
    <property type="entry name" value="GH94_Enzymes"/>
</dbReference>
<dbReference type="Pfam" id="PF17167">
    <property type="entry name" value="Glyco_hydro_94"/>
    <property type="match status" value="1"/>
</dbReference>
<dbReference type="InterPro" id="IPR037018">
    <property type="entry name" value="GH65_N"/>
</dbReference>
<feature type="domain" description="Glycoamylase-like" evidence="5">
    <location>
        <begin position="1301"/>
        <end position="1510"/>
    </location>
</feature>
<dbReference type="RefSeq" id="WP_116622315.1">
    <property type="nucleotide sequence ID" value="NZ_QURN01000002.1"/>
</dbReference>
<dbReference type="PANTHER" id="PTHR37469:SF2">
    <property type="entry name" value="CELLOBIONIC ACID PHOSPHORYLASE"/>
    <property type="match status" value="1"/>
</dbReference>
<evidence type="ECO:0000313" key="8">
    <source>
        <dbReference type="Proteomes" id="UP000262379"/>
    </source>
</evidence>
<proteinExistence type="predicted"/>
<dbReference type="Proteomes" id="UP000262379">
    <property type="component" value="Unassembled WGS sequence"/>
</dbReference>
<feature type="domain" description="Glycosyl hydrolase 94 supersandwich" evidence="4">
    <location>
        <begin position="1558"/>
        <end position="1825"/>
    </location>
</feature>
<feature type="transmembrane region" description="Helical" evidence="3">
    <location>
        <begin position="878"/>
        <end position="899"/>
    </location>
</feature>
<keyword evidence="2" id="KW-0808">Transferase</keyword>
<dbReference type="SUPFAM" id="SSF48208">
    <property type="entry name" value="Six-hairpin glycosidases"/>
    <property type="match status" value="1"/>
</dbReference>
<dbReference type="Pfam" id="PF06165">
    <property type="entry name" value="GH94_b-supersand"/>
    <property type="match status" value="2"/>
</dbReference>
<dbReference type="InterPro" id="IPR008928">
    <property type="entry name" value="6-hairpin_glycosidase_sf"/>
</dbReference>
<dbReference type="CDD" id="cd11756">
    <property type="entry name" value="GH94N_ChvB_NdvB_1_like"/>
    <property type="match status" value="1"/>
</dbReference>
<dbReference type="Gene3D" id="2.70.98.40">
    <property type="entry name" value="Glycoside hydrolase, family 65, N-terminal domain"/>
    <property type="match status" value="2"/>
</dbReference>
<dbReference type="Gene3D" id="1.50.10.140">
    <property type="match status" value="2"/>
</dbReference>
<dbReference type="InterPro" id="IPR019282">
    <property type="entry name" value="Glycoamylase-like_cons_dom"/>
</dbReference>
<keyword evidence="3" id="KW-0812">Transmembrane</keyword>
<dbReference type="InterPro" id="IPR037824">
    <property type="entry name" value="GH94N_2_NdvB"/>
</dbReference>
<accession>A0A371XIF8</accession>
<dbReference type="InterPro" id="IPR012341">
    <property type="entry name" value="6hp_glycosidase-like_sf"/>
</dbReference>
<protein>
    <submittedName>
        <fullName evidence="7">Protein ndvB</fullName>
    </submittedName>
</protein>
<keyword evidence="1" id="KW-0328">Glycosyltransferase</keyword>
<dbReference type="SMART" id="SM01068">
    <property type="entry name" value="CBM_X"/>
    <property type="match status" value="2"/>
</dbReference>
<evidence type="ECO:0000256" key="1">
    <source>
        <dbReference type="ARBA" id="ARBA00022676"/>
    </source>
</evidence>
<feature type="transmembrane region" description="Helical" evidence="3">
    <location>
        <begin position="963"/>
        <end position="982"/>
    </location>
</feature>
<dbReference type="Pfam" id="PF10091">
    <property type="entry name" value="Glycoamylase"/>
    <property type="match status" value="1"/>
</dbReference>
<reference evidence="8" key="1">
    <citation type="submission" date="2018-08" db="EMBL/GenBank/DDBJ databases">
        <authorList>
            <person name="Im W.T."/>
        </authorList>
    </citation>
    <scope>NUCLEOTIDE SEQUENCE [LARGE SCALE GENOMIC DNA]</scope>
    <source>
        <strain evidence="8">LA-28</strain>
    </source>
</reference>
<keyword evidence="3" id="KW-0472">Membrane</keyword>
<comment type="caution">
    <text evidence="7">The sequence shown here is derived from an EMBL/GenBank/DDBJ whole genome shotgun (WGS) entry which is preliminary data.</text>
</comment>
<name>A0A371XIF8_9HYPH</name>
<keyword evidence="3" id="KW-1133">Transmembrane helix</keyword>
<dbReference type="InterPro" id="IPR037820">
    <property type="entry name" value="GH94N_NdvB"/>
</dbReference>
<dbReference type="InterPro" id="IPR010383">
    <property type="entry name" value="Glyco_hydrolase_94_b-supersand"/>
</dbReference>
<evidence type="ECO:0000259" key="6">
    <source>
        <dbReference type="Pfam" id="PF17167"/>
    </source>
</evidence>
<feature type="transmembrane region" description="Helical" evidence="3">
    <location>
        <begin position="837"/>
        <end position="858"/>
    </location>
</feature>
<gene>
    <name evidence="7" type="ORF">DY251_02590</name>
</gene>
<evidence type="ECO:0000259" key="5">
    <source>
        <dbReference type="Pfam" id="PF10091"/>
    </source>
</evidence>
<feature type="domain" description="Glycosyl hydrolase 94 supersandwich" evidence="4">
    <location>
        <begin position="2073"/>
        <end position="2343"/>
    </location>
</feature>
<feature type="transmembrane region" description="Helical" evidence="3">
    <location>
        <begin position="445"/>
        <end position="473"/>
    </location>
</feature>
<dbReference type="Gene3D" id="2.60.420.10">
    <property type="entry name" value="Maltose phosphorylase, domain 3"/>
    <property type="match status" value="1"/>
</dbReference>
<organism evidence="7 8">
    <name type="scientific">Mesorhizobium denitrificans</name>
    <dbReference type="NCBI Taxonomy" id="2294114"/>
    <lineage>
        <taxon>Bacteria</taxon>
        <taxon>Pseudomonadati</taxon>
        <taxon>Pseudomonadota</taxon>
        <taxon>Alphaproteobacteria</taxon>
        <taxon>Hyphomicrobiales</taxon>
        <taxon>Phyllobacteriaceae</taxon>
        <taxon>Mesorhizobium</taxon>
    </lineage>
</organism>
<dbReference type="GO" id="GO:0016757">
    <property type="term" value="F:glycosyltransferase activity"/>
    <property type="evidence" value="ECO:0007669"/>
    <property type="project" value="UniProtKB-KW"/>
</dbReference>